<proteinExistence type="predicted"/>
<evidence type="ECO:0000313" key="1">
    <source>
        <dbReference type="EMBL" id="GFG72105.1"/>
    </source>
</evidence>
<dbReference type="InterPro" id="IPR004378">
    <property type="entry name" value="F420H2_quin_Rdtase"/>
</dbReference>
<dbReference type="AlphaFoldDB" id="A0A7I9XQ39"/>
<dbReference type="Gene3D" id="2.30.110.10">
    <property type="entry name" value="Electron Transport, Fmn-binding Protein, Chain A"/>
    <property type="match status" value="1"/>
</dbReference>
<organism evidence="1 2">
    <name type="scientific">Mycolicibacter senuensis</name>
    <dbReference type="NCBI Taxonomy" id="386913"/>
    <lineage>
        <taxon>Bacteria</taxon>
        <taxon>Bacillati</taxon>
        <taxon>Actinomycetota</taxon>
        <taxon>Actinomycetes</taxon>
        <taxon>Mycobacteriales</taxon>
        <taxon>Mycobacteriaceae</taxon>
        <taxon>Mycolicibacter</taxon>
    </lineage>
</organism>
<protein>
    <submittedName>
        <fullName evidence="1">Peptidase</fullName>
    </submittedName>
</protein>
<comment type="caution">
    <text evidence="1">The sequence shown here is derived from an EMBL/GenBank/DDBJ whole genome shotgun (WGS) entry which is preliminary data.</text>
</comment>
<dbReference type="Pfam" id="PF04075">
    <property type="entry name" value="F420H2_quin_red"/>
    <property type="match status" value="1"/>
</dbReference>
<name>A0A7I9XQ39_9MYCO</name>
<keyword evidence="2" id="KW-1185">Reference proteome</keyword>
<sequence>MTGVELILGSGLDGYMQLPQRLARFNRHVTNPIQRMWAGWAPSFGILEHVGRRSGKPYRTPLSVFSTDDGVAILLTYGPDRDWLKNITAVGGGKMRRHGKTFAVSDPRVVTKAEAAQHVRGRAQAVFARLPFEQAVLLTRQD</sequence>
<dbReference type="InterPro" id="IPR012349">
    <property type="entry name" value="Split_barrel_FMN-bd"/>
</dbReference>
<dbReference type="EMBL" id="BLKV01000002">
    <property type="protein sequence ID" value="GFG72105.1"/>
    <property type="molecule type" value="Genomic_DNA"/>
</dbReference>
<dbReference type="GO" id="GO:0016491">
    <property type="term" value="F:oxidoreductase activity"/>
    <property type="evidence" value="ECO:0007669"/>
    <property type="project" value="InterPro"/>
</dbReference>
<reference evidence="1 2" key="1">
    <citation type="journal article" date="2019" name="Emerg. Microbes Infect.">
        <title>Comprehensive subspecies identification of 175 nontuberculous mycobacteria species based on 7547 genomic profiles.</title>
        <authorList>
            <person name="Matsumoto Y."/>
            <person name="Kinjo T."/>
            <person name="Motooka D."/>
            <person name="Nabeya D."/>
            <person name="Jung N."/>
            <person name="Uechi K."/>
            <person name="Horii T."/>
            <person name="Iida T."/>
            <person name="Fujita J."/>
            <person name="Nakamura S."/>
        </authorList>
    </citation>
    <scope>NUCLEOTIDE SEQUENCE [LARGE SCALE GENOMIC DNA]</scope>
    <source>
        <strain evidence="1 2">JCM 16017</strain>
    </source>
</reference>
<evidence type="ECO:0000313" key="2">
    <source>
        <dbReference type="Proteomes" id="UP000465263"/>
    </source>
</evidence>
<gene>
    <name evidence="1" type="ORF">MSEN_38250</name>
</gene>
<accession>A0A7I9XQ39</accession>
<dbReference type="NCBIfam" id="TIGR00026">
    <property type="entry name" value="hi_GC_TIGR00026"/>
    <property type="match status" value="1"/>
</dbReference>
<dbReference type="Proteomes" id="UP000465263">
    <property type="component" value="Unassembled WGS sequence"/>
</dbReference>